<evidence type="ECO:0000256" key="3">
    <source>
        <dbReference type="SAM" id="MobiDB-lite"/>
    </source>
</evidence>
<protein>
    <submittedName>
        <fullName evidence="6">Peptidoglycan-binding protein</fullName>
    </submittedName>
</protein>
<name>A0ABY5DW50_9ACTN</name>
<dbReference type="Gene3D" id="1.10.101.10">
    <property type="entry name" value="PGBD-like superfamily/PGBD"/>
    <property type="match status" value="1"/>
</dbReference>
<evidence type="ECO:0000256" key="1">
    <source>
        <dbReference type="ARBA" id="ARBA00010830"/>
    </source>
</evidence>
<keyword evidence="2" id="KW-0378">Hydrolase</keyword>
<dbReference type="CDD" id="cd13925">
    <property type="entry name" value="RPF"/>
    <property type="match status" value="1"/>
</dbReference>
<evidence type="ECO:0000313" key="6">
    <source>
        <dbReference type="EMBL" id="UTI65087.1"/>
    </source>
</evidence>
<dbReference type="SUPFAM" id="SSF47090">
    <property type="entry name" value="PGBD-like"/>
    <property type="match status" value="1"/>
</dbReference>
<comment type="similarity">
    <text evidence="1">Belongs to the transglycosylase family. Rpf subfamily.</text>
</comment>
<evidence type="ECO:0000259" key="4">
    <source>
        <dbReference type="Pfam" id="PF01471"/>
    </source>
</evidence>
<dbReference type="RefSeq" id="WP_254571777.1">
    <property type="nucleotide sequence ID" value="NZ_CP098502.1"/>
</dbReference>
<sequence>MSLLTGGAFAADTTAPARTSSAASSTVSAAQSALGIPVDGIAGPVTRKAVRAFQRRKGLTVDGIVGPQTLAALGVTATSGRTAKARSAGGDAATAAAATGDASPLLESIALCESGGDPTMVSASGRYRGKYQFDRKTWASVGGSGDPAAAPESEQDRRAQTLLSRRGASAAWPACAKRVGAG</sequence>
<dbReference type="EMBL" id="CP098502">
    <property type="protein sequence ID" value="UTI65087.1"/>
    <property type="molecule type" value="Genomic_DNA"/>
</dbReference>
<dbReference type="InterPro" id="IPR023346">
    <property type="entry name" value="Lysozyme-like_dom_sf"/>
</dbReference>
<dbReference type="Pfam" id="PF01471">
    <property type="entry name" value="PG_binding_1"/>
    <property type="match status" value="1"/>
</dbReference>
<keyword evidence="7" id="KW-1185">Reference proteome</keyword>
<organism evidence="6 7">
    <name type="scientific">Paraconexibacter antarcticus</name>
    <dbReference type="NCBI Taxonomy" id="2949664"/>
    <lineage>
        <taxon>Bacteria</taxon>
        <taxon>Bacillati</taxon>
        <taxon>Actinomycetota</taxon>
        <taxon>Thermoleophilia</taxon>
        <taxon>Solirubrobacterales</taxon>
        <taxon>Paraconexibacteraceae</taxon>
        <taxon>Paraconexibacter</taxon>
    </lineage>
</organism>
<dbReference type="InterPro" id="IPR036366">
    <property type="entry name" value="PGBDSf"/>
</dbReference>
<feature type="domain" description="Peptidoglycan binding-like" evidence="4">
    <location>
        <begin position="36"/>
        <end position="73"/>
    </location>
</feature>
<evidence type="ECO:0000256" key="2">
    <source>
        <dbReference type="ARBA" id="ARBA00022801"/>
    </source>
</evidence>
<dbReference type="InterPro" id="IPR002477">
    <property type="entry name" value="Peptidoglycan-bd-like"/>
</dbReference>
<evidence type="ECO:0000259" key="5">
    <source>
        <dbReference type="Pfam" id="PF06737"/>
    </source>
</evidence>
<reference evidence="6 7" key="1">
    <citation type="submission" date="2022-06" db="EMBL/GenBank/DDBJ databases">
        <title>Paraconexibacter antarcticus.</title>
        <authorList>
            <person name="Kim C.S."/>
        </authorList>
    </citation>
    <scope>NUCLEOTIDE SEQUENCE [LARGE SCALE GENOMIC DNA]</scope>
    <source>
        <strain evidence="6 7">02-257</strain>
    </source>
</reference>
<dbReference type="Proteomes" id="UP001056035">
    <property type="component" value="Chromosome"/>
</dbReference>
<dbReference type="Pfam" id="PF06737">
    <property type="entry name" value="Transglycosylas"/>
    <property type="match status" value="1"/>
</dbReference>
<feature type="domain" description="Resuscitation-promoting factor core lysozyme-like" evidence="5">
    <location>
        <begin position="106"/>
        <end position="175"/>
    </location>
</feature>
<dbReference type="Gene3D" id="1.10.530.10">
    <property type="match status" value="1"/>
</dbReference>
<dbReference type="InterPro" id="IPR010618">
    <property type="entry name" value="RPF"/>
</dbReference>
<evidence type="ECO:0000313" key="7">
    <source>
        <dbReference type="Proteomes" id="UP001056035"/>
    </source>
</evidence>
<accession>A0ABY5DW50</accession>
<feature type="region of interest" description="Disordered" evidence="3">
    <location>
        <begin position="141"/>
        <end position="169"/>
    </location>
</feature>
<gene>
    <name evidence="6" type="ORF">NBH00_02490</name>
</gene>
<dbReference type="SUPFAM" id="SSF53955">
    <property type="entry name" value="Lysozyme-like"/>
    <property type="match status" value="1"/>
</dbReference>
<proteinExistence type="inferred from homology"/>
<dbReference type="InterPro" id="IPR036365">
    <property type="entry name" value="PGBD-like_sf"/>
</dbReference>